<keyword evidence="2" id="KW-1185">Reference proteome</keyword>
<evidence type="ECO:0000313" key="1">
    <source>
        <dbReference type="EMBL" id="AUV61894.1"/>
    </source>
</evidence>
<evidence type="ECO:0000313" key="2">
    <source>
        <dbReference type="Proteomes" id="UP000240903"/>
    </source>
</evidence>
<dbReference type="EMBL" id="MG775260">
    <property type="protein sequence ID" value="AUV61894.1"/>
    <property type="molecule type" value="Genomic_DNA"/>
</dbReference>
<accession>A0A2K9VHS7</accession>
<organism evidence="1 2">
    <name type="scientific">Pseudomonas phage Littlefix</name>
    <dbReference type="NCBI Taxonomy" id="2079289"/>
    <lineage>
        <taxon>Viruses</taxon>
        <taxon>Duplodnaviria</taxon>
        <taxon>Heunggongvirae</taxon>
        <taxon>Uroviricota</taxon>
        <taxon>Caudoviricetes</taxon>
        <taxon>Schitoviridae</taxon>
        <taxon>Littlefixvirus</taxon>
        <taxon>Littlefixvirus littlefix</taxon>
    </lineage>
</organism>
<reference evidence="2" key="1">
    <citation type="submission" date="2018-01" db="EMBL/GenBank/DDBJ databases">
        <title>Pseudomonas phages infecting Pseudomonas sp. isolated from Prunus avium.</title>
        <authorList>
            <person name="Colberg O."/>
            <person name="Carstens A.B."/>
            <person name="Kot W."/>
            <person name="Hansen L.H."/>
        </authorList>
    </citation>
    <scope>NUCLEOTIDE SEQUENCE [LARGE SCALE GENOMIC DNA]</scope>
</reference>
<protein>
    <submittedName>
        <fullName evidence="1">Uncharacterized protein</fullName>
    </submittedName>
</protein>
<dbReference type="Proteomes" id="UP000240903">
    <property type="component" value="Segment"/>
</dbReference>
<sequence length="49" mass="5422">MDDHELAAEMVSEILENDELLYMIGHSGGPNPPYERHAEIISVTPETLG</sequence>
<name>A0A2K9VHS7_9CAUD</name>
<gene>
    <name evidence="1" type="ORF">PsPhLittlefix_gp79</name>
</gene>
<proteinExistence type="predicted"/>